<sequence>MSSNQRASDSAFPSSFYLESLRTQEGEIVLKPEFVAQSVNPTEAVAYWLSTCDMKPPPHKSWYPINIRANKRERSPKNKHVTVNEGDAAADGLELPIDEWYRNCLNNQASGSGVYQVNPQGFDALGPDLDAFFSSIGTDFDPLLADGEAAESSQFKKASRMCNRGLHLLNKALNASCAEVCTAQFRPKGPRWRLLI</sequence>
<dbReference type="Proteomes" id="UP000824890">
    <property type="component" value="Unassembled WGS sequence"/>
</dbReference>
<name>A0ABQ8EBB6_BRANA</name>
<comment type="caution">
    <text evidence="1">The sequence shown here is derived from an EMBL/GenBank/DDBJ whole genome shotgun (WGS) entry which is preliminary data.</text>
</comment>
<dbReference type="EMBL" id="JAGKQM010000002">
    <property type="protein sequence ID" value="KAH0938939.1"/>
    <property type="molecule type" value="Genomic_DNA"/>
</dbReference>
<evidence type="ECO:0000313" key="2">
    <source>
        <dbReference type="Proteomes" id="UP000824890"/>
    </source>
</evidence>
<accession>A0ABQ8EBB6</accession>
<reference evidence="1 2" key="1">
    <citation type="submission" date="2021-05" db="EMBL/GenBank/DDBJ databases">
        <title>Genome Assembly of Synthetic Allotetraploid Brassica napus Reveals Homoeologous Exchanges between Subgenomes.</title>
        <authorList>
            <person name="Davis J.T."/>
        </authorList>
    </citation>
    <scope>NUCLEOTIDE SEQUENCE [LARGE SCALE GENOMIC DNA]</scope>
    <source>
        <strain evidence="2">cv. Da-Ae</strain>
        <tissue evidence="1">Seedling</tissue>
    </source>
</reference>
<protein>
    <recommendedName>
        <fullName evidence="3">Condensin complex subunit 2</fullName>
    </recommendedName>
</protein>
<proteinExistence type="predicted"/>
<gene>
    <name evidence="1" type="ORF">HID58_006400</name>
</gene>
<evidence type="ECO:0008006" key="3">
    <source>
        <dbReference type="Google" id="ProtNLM"/>
    </source>
</evidence>
<organism evidence="1 2">
    <name type="scientific">Brassica napus</name>
    <name type="common">Rape</name>
    <dbReference type="NCBI Taxonomy" id="3708"/>
    <lineage>
        <taxon>Eukaryota</taxon>
        <taxon>Viridiplantae</taxon>
        <taxon>Streptophyta</taxon>
        <taxon>Embryophyta</taxon>
        <taxon>Tracheophyta</taxon>
        <taxon>Spermatophyta</taxon>
        <taxon>Magnoliopsida</taxon>
        <taxon>eudicotyledons</taxon>
        <taxon>Gunneridae</taxon>
        <taxon>Pentapetalae</taxon>
        <taxon>rosids</taxon>
        <taxon>malvids</taxon>
        <taxon>Brassicales</taxon>
        <taxon>Brassicaceae</taxon>
        <taxon>Brassiceae</taxon>
        <taxon>Brassica</taxon>
    </lineage>
</organism>
<keyword evidence="2" id="KW-1185">Reference proteome</keyword>
<evidence type="ECO:0000313" key="1">
    <source>
        <dbReference type="EMBL" id="KAH0938939.1"/>
    </source>
</evidence>